<evidence type="ECO:0000256" key="3">
    <source>
        <dbReference type="ARBA" id="ARBA00022801"/>
    </source>
</evidence>
<dbReference type="RefSeq" id="WP_094184787.1">
    <property type="nucleotide sequence ID" value="NZ_BAVR01000039.1"/>
</dbReference>
<dbReference type="Pfam" id="PF01510">
    <property type="entry name" value="Amidase_2"/>
    <property type="match status" value="1"/>
</dbReference>
<dbReference type="InterPro" id="IPR002502">
    <property type="entry name" value="Amidase_domain"/>
</dbReference>
<organism evidence="6 7">
    <name type="scientific">Acetivibrio straminisolvens JCM 21531</name>
    <dbReference type="NCBI Taxonomy" id="1294263"/>
    <lineage>
        <taxon>Bacteria</taxon>
        <taxon>Bacillati</taxon>
        <taxon>Bacillota</taxon>
        <taxon>Clostridia</taxon>
        <taxon>Eubacteriales</taxon>
        <taxon>Oscillospiraceae</taxon>
        <taxon>Acetivibrio</taxon>
    </lineage>
</organism>
<keyword evidence="3" id="KW-0378">Hydrolase</keyword>
<comment type="catalytic activity">
    <reaction evidence="1">
        <text>Hydrolyzes the link between N-acetylmuramoyl residues and L-amino acid residues in certain cell-wall glycopeptides.</text>
        <dbReference type="EC" id="3.5.1.28"/>
    </reaction>
</comment>
<dbReference type="CDD" id="cd06583">
    <property type="entry name" value="PGRP"/>
    <property type="match status" value="1"/>
</dbReference>
<dbReference type="SUPFAM" id="SSF55846">
    <property type="entry name" value="N-acetylmuramoyl-L-alanine amidase-like"/>
    <property type="match status" value="1"/>
</dbReference>
<dbReference type="SMART" id="SM00644">
    <property type="entry name" value="Ami_2"/>
    <property type="match status" value="1"/>
</dbReference>
<dbReference type="OrthoDB" id="9794294at2"/>
<accession>W4V8L4</accession>
<dbReference type="PROSITE" id="PS51724">
    <property type="entry name" value="SPOR"/>
    <property type="match status" value="1"/>
</dbReference>
<keyword evidence="7" id="KW-1185">Reference proteome</keyword>
<dbReference type="SUPFAM" id="SSF110997">
    <property type="entry name" value="Sporulation related repeat"/>
    <property type="match status" value="1"/>
</dbReference>
<feature type="domain" description="SPOR" evidence="5">
    <location>
        <begin position="210"/>
        <end position="284"/>
    </location>
</feature>
<dbReference type="EC" id="3.5.1.28" evidence="2"/>
<evidence type="ECO:0000313" key="6">
    <source>
        <dbReference type="EMBL" id="GAE89547.1"/>
    </source>
</evidence>
<dbReference type="GO" id="GO:0009253">
    <property type="term" value="P:peptidoglycan catabolic process"/>
    <property type="evidence" value="ECO:0007669"/>
    <property type="project" value="InterPro"/>
</dbReference>
<evidence type="ECO:0000256" key="2">
    <source>
        <dbReference type="ARBA" id="ARBA00011901"/>
    </source>
</evidence>
<comment type="caution">
    <text evidence="6">The sequence shown here is derived from an EMBL/GenBank/DDBJ whole genome shotgun (WGS) entry which is preliminary data.</text>
</comment>
<keyword evidence="4" id="KW-0961">Cell wall biogenesis/degradation</keyword>
<dbReference type="InterPro" id="IPR036680">
    <property type="entry name" value="SPOR-like_sf"/>
</dbReference>
<dbReference type="Gene3D" id="3.30.70.1070">
    <property type="entry name" value="Sporulation related repeat"/>
    <property type="match status" value="1"/>
</dbReference>
<reference evidence="6" key="1">
    <citation type="journal article" date="2014" name="Genome Announc.">
        <title>Draft Genome Sequence of Clostridium straminisolvens Strain JCM 21531T, Isolated from a Cellulose-Degrading Bacterial Community.</title>
        <authorList>
            <person name="Yuki M."/>
            <person name="Oshima K."/>
            <person name="Suda W."/>
            <person name="Sakamoto M."/>
            <person name="Kitamura K."/>
            <person name="Iida T."/>
            <person name="Hattori M."/>
            <person name="Ohkuma M."/>
        </authorList>
    </citation>
    <scope>NUCLEOTIDE SEQUENCE [LARGE SCALE GENOMIC DNA]</scope>
    <source>
        <strain evidence="6">JCM 21531</strain>
    </source>
</reference>
<evidence type="ECO:0000256" key="4">
    <source>
        <dbReference type="ARBA" id="ARBA00023316"/>
    </source>
</evidence>
<dbReference type="Proteomes" id="UP000019109">
    <property type="component" value="Unassembled WGS sequence"/>
</dbReference>
<dbReference type="InterPro" id="IPR007730">
    <property type="entry name" value="SPOR-like_dom"/>
</dbReference>
<dbReference type="AlphaFoldDB" id="W4V8L4"/>
<dbReference type="Gene3D" id="3.40.80.10">
    <property type="entry name" value="Peptidoglycan recognition protein-like"/>
    <property type="match status" value="1"/>
</dbReference>
<dbReference type="GO" id="GO:0042834">
    <property type="term" value="F:peptidoglycan binding"/>
    <property type="evidence" value="ECO:0007669"/>
    <property type="project" value="InterPro"/>
</dbReference>
<evidence type="ECO:0000259" key="5">
    <source>
        <dbReference type="PROSITE" id="PS51724"/>
    </source>
</evidence>
<evidence type="ECO:0000256" key="1">
    <source>
        <dbReference type="ARBA" id="ARBA00001561"/>
    </source>
</evidence>
<proteinExistence type="predicted"/>
<gene>
    <name evidence="6" type="ORF">JCM21531_3086</name>
</gene>
<evidence type="ECO:0000313" key="7">
    <source>
        <dbReference type="Proteomes" id="UP000019109"/>
    </source>
</evidence>
<dbReference type="GO" id="GO:0008745">
    <property type="term" value="F:N-acetylmuramoyl-L-alanine amidase activity"/>
    <property type="evidence" value="ECO:0007669"/>
    <property type="project" value="UniProtKB-EC"/>
</dbReference>
<name>W4V8L4_9FIRM</name>
<dbReference type="STRING" id="1294263.JCM21531_3086"/>
<dbReference type="InterPro" id="IPR051206">
    <property type="entry name" value="NAMLAA_amidase_2"/>
</dbReference>
<dbReference type="Pfam" id="PF05036">
    <property type="entry name" value="SPOR"/>
    <property type="match status" value="1"/>
</dbReference>
<dbReference type="InterPro" id="IPR036505">
    <property type="entry name" value="Amidase/PGRP_sf"/>
</dbReference>
<sequence length="356" mass="38753">MNLKTLFLTNNDCFKSGKRHTVKGIMVHSTGATNPWLKRYVGPDDGLLGPNPYNNHWNTPKPGGRSVCVHAFIGKLQDGSIATYQTLPWDMVGWHSGSGSLGSAKNANNNGYIGFEICEDDLTDASYFNKVYTEAVELCAYLCKKFNLDPLADGVLICHSEGNKRGIASNHADVMHWFPRHGKNMDMFRAAVKAEMAKNDAPAQAGHPIIGKPTAYYVQTGAYSNKANADTQYYKVKAAGYDAIIKQSGGLFRVQVGAFSVKQNAENLAAKLKTAGFETYITTTGGTQVAPGPEPKQPAAKPVKVGSEVKIKPAPRNTPLARPFLDGLRTKPTLFHRYQVTGFFWVQMAGSVAGYI</sequence>
<dbReference type="PANTHER" id="PTHR30417">
    <property type="entry name" value="N-ACETYLMURAMOYL-L-ALANINE AMIDASE AMID"/>
    <property type="match status" value="1"/>
</dbReference>
<protein>
    <recommendedName>
        <fullName evidence="2">N-acetylmuramoyl-L-alanine amidase</fullName>
        <ecNumber evidence="2">3.5.1.28</ecNumber>
    </recommendedName>
</protein>
<dbReference type="GO" id="GO:0009254">
    <property type="term" value="P:peptidoglycan turnover"/>
    <property type="evidence" value="ECO:0007669"/>
    <property type="project" value="TreeGrafter"/>
</dbReference>
<dbReference type="EMBL" id="BAVR01000039">
    <property type="protein sequence ID" value="GAE89547.1"/>
    <property type="molecule type" value="Genomic_DNA"/>
</dbReference>
<dbReference type="PANTHER" id="PTHR30417:SF1">
    <property type="entry name" value="N-ACETYLMURAMOYL-L-ALANINE AMIDASE AMID"/>
    <property type="match status" value="1"/>
</dbReference>
<dbReference type="GO" id="GO:0071555">
    <property type="term" value="P:cell wall organization"/>
    <property type="evidence" value="ECO:0007669"/>
    <property type="project" value="UniProtKB-KW"/>
</dbReference>